<dbReference type="OrthoDB" id="418495at2759"/>
<dbReference type="GO" id="GO:0009968">
    <property type="term" value="P:negative regulation of signal transduction"/>
    <property type="evidence" value="ECO:0007669"/>
    <property type="project" value="UniProtKB-KW"/>
</dbReference>
<dbReference type="RefSeq" id="XP_002672803.1">
    <property type="nucleotide sequence ID" value="XM_002672757.1"/>
</dbReference>
<dbReference type="CDD" id="cd07440">
    <property type="entry name" value="RGS"/>
    <property type="match status" value="1"/>
</dbReference>
<sequence>MTQEGGATSTPSLNLSALNNNNISNITTSPLSSSSSTSLSTPLSSRVSQLKQLWEENIKKEENATLNSPSTTPRNPVKTRHSVRIDYLPVTTATTPVTSSTTTSNNNNSFISPVKSITSINKNLSAYFQSSPSSSSSSSDKQQQHEITSTTSNNYTTPSKSLSIQSSNNTIPAATSETRKTTSSLPEFNVDKSSSSNKKELEVVSISANSSKPSRVSQTILKFTQLIQKTTSNATTNKIHKSNEILSKQQEQSVQSENLHKSEQEQQLPSPKEKEEICVEIKPISEEINEISSIETLEINHELVQQEVEQQQQPSTITTIDSSIEETSAITLTESFPISKPEEENEQITETIPTITPIIVETTAINQINQQEEKENNIKEETKQVIKTIVESILQKVRESNNITIEIVSPQSDKQEGNTSTFSTDSTDNILTSIDTVDTEMNNGDLTESGHTSSINDASSDDDATCNDEEETSSPVVVNSFSGMDIMSSHSLKSIAETRNQMESKSGHFAEALSSSSTISFNIGSVFKDVEIEKNEDYAKYFRKTNYNTYQENINSMLDGEKRRSKSVVKKILESQLISHKIKRIIDDYRKQQWVHKQIFHTLGSKGFEDFTSPKTYTDEDELDDEEFEEVFNCGLFEEGERIVNSLYEQEISFINPLYDEEYITTNPLFDPTEDLTLCIYNFEEDEKSFVQRLKAGISRQKNLIRSKFNRMHAKSFSGSDIVDWIKENSHDKFLRLDAAWFAQQMMDRMVFINMDKFTSKFEDDPNVLYIFTDEYENSNTLNIDPNMIGVFEPQSSFMSIYRVIKQVGKEIMMKYDQSSKYNDLPIFDYQGFAFSEHFVTILNEMRKLQKIDTTTMLDPTFRKCFFINIHNIMVLHALITCGKPTNFLLRKRFFRKKKYMIGRYKLSLDMIAHGILRGEKYQRKSSGNINVGKDSISSSFREKLFKTSSEDDNPLLNAISNLRIPEFDPRIHFCLFRADMGSPKFNLFTLENMESEIDKATREYIQRETRIDLETNTIYVSKIFEWFKDDFGSQKDLMEYLFKYLDTNVSNKICILKQRDVDDITIEYKYNSSLNIPSNISNDDNKEVNVELEVIRSSEKLRPYFVSYCELEHSEENILFWARVEEYKALMDSSKQLEEGRKIYDEYLRLGSERELNLSRRMVKEIEVELLNENDDSIRADIFDPIQRVISLLMIDTYERFVTSNHYKQVVEVLREEMNIEIDTPRKSVSPLFVSTSSEDVIQSEVSFRELQHRRSRMTDIRTSDAPLTSRTSAGNNTPDSPATSSPSNSHLNNQPAGDEDCSSETLIFKKDPNWKSGTNDECDDTVHHQYILPKYIRCYNCNQHLKYLKQRTCTIVAEMELTQPNKPLQQVITTGTAFLISPFRENSINYLITCAHCVVSHQSKDGVDFEVKNLVVSFTNVRDLFERTDSISCKVVKCGKYERNNVSQDWALLSFEGSDCSISKDQFGGNVIPSPSLAANESTGEDDVYNILLVGLCSPSLKSIEMKAKEIGIDFLTLSRMIPKEAVEFSLGWITDIKENKIFHNATTTESSSGGPIFIGNHQVNEFMDLYRTSDILQKNKTAFKDYIQSHKFSSRIVGVHCGHNVEHFKNVACSVLSWFGAFYEIYLELKESYSLEEQELIENENLFMEQKLNEK</sequence>
<dbReference type="Gene3D" id="1.10.167.10">
    <property type="entry name" value="Regulator of G-protein Signalling 4, domain 2"/>
    <property type="match status" value="1"/>
</dbReference>
<protein>
    <submittedName>
        <fullName evidence="5">Predicted protein</fullName>
    </submittedName>
</protein>
<accession>D2VSY5</accession>
<feature type="region of interest" description="Disordered" evidence="2">
    <location>
        <begin position="408"/>
        <end position="427"/>
    </location>
</feature>
<dbReference type="InterPro" id="IPR036390">
    <property type="entry name" value="WH_DNA-bd_sf"/>
</dbReference>
<feature type="domain" description="DEP" evidence="4">
    <location>
        <begin position="694"/>
        <end position="774"/>
    </location>
</feature>
<dbReference type="Pfam" id="PF04784">
    <property type="entry name" value="DUF547"/>
    <property type="match status" value="1"/>
</dbReference>
<dbReference type="InterPro" id="IPR036388">
    <property type="entry name" value="WH-like_DNA-bd_sf"/>
</dbReference>
<dbReference type="GO" id="GO:0035556">
    <property type="term" value="P:intracellular signal transduction"/>
    <property type="evidence" value="ECO:0007669"/>
    <property type="project" value="InterPro"/>
</dbReference>
<dbReference type="SUPFAM" id="SSF46785">
    <property type="entry name" value="Winged helix' DNA-binding domain"/>
    <property type="match status" value="1"/>
</dbReference>
<dbReference type="InterPro" id="IPR016137">
    <property type="entry name" value="RGS"/>
</dbReference>
<dbReference type="SMART" id="SM00315">
    <property type="entry name" value="RGS"/>
    <property type="match status" value="1"/>
</dbReference>
<dbReference type="KEGG" id="ngr:NAEGRDRAFT_52005"/>
<dbReference type="InParanoid" id="D2VSY5"/>
<dbReference type="CDD" id="cd04371">
    <property type="entry name" value="DEP"/>
    <property type="match status" value="1"/>
</dbReference>
<dbReference type="InterPro" id="IPR006869">
    <property type="entry name" value="DUF547"/>
</dbReference>
<feature type="compositionally biased region" description="Acidic residues" evidence="2">
    <location>
        <begin position="459"/>
        <end position="472"/>
    </location>
</feature>
<keyword evidence="1" id="KW-0734">Signal transduction inhibitor</keyword>
<dbReference type="STRING" id="5762.D2VSY5"/>
<dbReference type="Proteomes" id="UP000006671">
    <property type="component" value="Unassembled WGS sequence"/>
</dbReference>
<dbReference type="PRINTS" id="PR01301">
    <property type="entry name" value="RGSPROTEIN"/>
</dbReference>
<feature type="region of interest" description="Disordered" evidence="2">
    <location>
        <begin position="440"/>
        <end position="474"/>
    </location>
</feature>
<dbReference type="EMBL" id="GG738895">
    <property type="protein sequence ID" value="EFC40059.1"/>
    <property type="molecule type" value="Genomic_DNA"/>
</dbReference>
<dbReference type="Gene3D" id="1.10.10.10">
    <property type="entry name" value="Winged helix-like DNA-binding domain superfamily/Winged helix DNA-binding domain"/>
    <property type="match status" value="1"/>
</dbReference>
<feature type="compositionally biased region" description="Low complexity" evidence="2">
    <location>
        <begin position="130"/>
        <end position="139"/>
    </location>
</feature>
<name>D2VSY5_NAEGR</name>
<feature type="region of interest" description="Disordered" evidence="2">
    <location>
        <begin position="60"/>
        <end position="79"/>
    </location>
</feature>
<dbReference type="Pfam" id="PF00615">
    <property type="entry name" value="RGS"/>
    <property type="match status" value="1"/>
</dbReference>
<feature type="region of interest" description="Disordered" evidence="2">
    <location>
        <begin position="1254"/>
        <end position="1303"/>
    </location>
</feature>
<keyword evidence="6" id="KW-1185">Reference proteome</keyword>
<feature type="domain" description="RGS" evidence="3">
    <location>
        <begin position="1092"/>
        <end position="1212"/>
    </location>
</feature>
<dbReference type="VEuPathDB" id="AmoebaDB:NAEGRDRAFT_52005"/>
<feature type="compositionally biased region" description="Polar residues" evidence="2">
    <location>
        <begin position="64"/>
        <end position="74"/>
    </location>
</feature>
<dbReference type="SUPFAM" id="SSF50494">
    <property type="entry name" value="Trypsin-like serine proteases"/>
    <property type="match status" value="1"/>
</dbReference>
<dbReference type="eggNOG" id="KOG3589">
    <property type="taxonomic scope" value="Eukaryota"/>
</dbReference>
<proteinExistence type="predicted"/>
<feature type="region of interest" description="Disordered" evidence="2">
    <location>
        <begin position="128"/>
        <end position="209"/>
    </location>
</feature>
<dbReference type="InterPro" id="IPR044926">
    <property type="entry name" value="RGS_subdomain_2"/>
</dbReference>
<feature type="compositionally biased region" description="Polar residues" evidence="2">
    <location>
        <begin position="248"/>
        <end position="257"/>
    </location>
</feature>
<feature type="compositionally biased region" description="Polar residues" evidence="2">
    <location>
        <begin position="158"/>
        <end position="196"/>
    </location>
</feature>
<dbReference type="PROSITE" id="PS50132">
    <property type="entry name" value="RGS"/>
    <property type="match status" value="1"/>
</dbReference>
<dbReference type="PROSITE" id="PS50186">
    <property type="entry name" value="DEP"/>
    <property type="match status" value="1"/>
</dbReference>
<feature type="compositionally biased region" description="Polar residues" evidence="2">
    <location>
        <begin position="1267"/>
        <end position="1297"/>
    </location>
</feature>
<evidence type="ECO:0000256" key="2">
    <source>
        <dbReference type="SAM" id="MobiDB-lite"/>
    </source>
</evidence>
<feature type="compositionally biased region" description="Polar residues" evidence="2">
    <location>
        <begin position="440"/>
        <end position="452"/>
    </location>
</feature>
<evidence type="ECO:0000313" key="5">
    <source>
        <dbReference type="EMBL" id="EFC40059.1"/>
    </source>
</evidence>
<evidence type="ECO:0000256" key="1">
    <source>
        <dbReference type="ARBA" id="ARBA00022700"/>
    </source>
</evidence>
<dbReference type="GeneID" id="8850969"/>
<evidence type="ECO:0000259" key="3">
    <source>
        <dbReference type="PROSITE" id="PS50132"/>
    </source>
</evidence>
<feature type="compositionally biased region" description="Low complexity" evidence="2">
    <location>
        <begin position="148"/>
        <end position="157"/>
    </location>
</feature>
<reference evidence="5 6" key="1">
    <citation type="journal article" date="2010" name="Cell">
        <title>The genome of Naegleria gruberi illuminates early eukaryotic versatility.</title>
        <authorList>
            <person name="Fritz-Laylin L.K."/>
            <person name="Prochnik S.E."/>
            <person name="Ginger M.L."/>
            <person name="Dacks J.B."/>
            <person name="Carpenter M.L."/>
            <person name="Field M.C."/>
            <person name="Kuo A."/>
            <person name="Paredez A."/>
            <person name="Chapman J."/>
            <person name="Pham J."/>
            <person name="Shu S."/>
            <person name="Neupane R."/>
            <person name="Cipriano M."/>
            <person name="Mancuso J."/>
            <person name="Tu H."/>
            <person name="Salamov A."/>
            <person name="Lindquist E."/>
            <person name="Shapiro H."/>
            <person name="Lucas S."/>
            <person name="Grigoriev I.V."/>
            <person name="Cande W.Z."/>
            <person name="Fulton C."/>
            <person name="Rokhsar D.S."/>
            <person name="Dawson S.C."/>
        </authorList>
    </citation>
    <scope>NUCLEOTIDE SEQUENCE [LARGE SCALE GENOMIC DNA]</scope>
    <source>
        <strain evidence="5 6">NEG-M</strain>
    </source>
</reference>
<gene>
    <name evidence="5" type="ORF">NAEGRDRAFT_52005</name>
</gene>
<dbReference type="PANTHER" id="PTHR46361:SF3">
    <property type="entry name" value="ELECTRON CARRIER_ PROTEIN DISULFIDE OXIDOREDUCTASE"/>
    <property type="match status" value="1"/>
</dbReference>
<dbReference type="SUPFAM" id="SSF48097">
    <property type="entry name" value="Regulator of G-protein signaling, RGS"/>
    <property type="match status" value="1"/>
</dbReference>
<feature type="compositionally biased region" description="Basic and acidic residues" evidence="2">
    <location>
        <begin position="1254"/>
        <end position="1264"/>
    </location>
</feature>
<dbReference type="InterPro" id="IPR009003">
    <property type="entry name" value="Peptidase_S1_PA"/>
</dbReference>
<evidence type="ECO:0000259" key="4">
    <source>
        <dbReference type="PROSITE" id="PS50186"/>
    </source>
</evidence>
<dbReference type="PANTHER" id="PTHR46361">
    <property type="entry name" value="ELECTRON CARRIER/ PROTEIN DISULFIDE OXIDOREDUCTASE"/>
    <property type="match status" value="1"/>
</dbReference>
<evidence type="ECO:0000313" key="6">
    <source>
        <dbReference type="Proteomes" id="UP000006671"/>
    </source>
</evidence>
<dbReference type="InterPro" id="IPR000591">
    <property type="entry name" value="DEP_dom"/>
</dbReference>
<feature type="region of interest" description="Disordered" evidence="2">
    <location>
        <begin position="248"/>
        <end position="274"/>
    </location>
</feature>
<organism evidence="6">
    <name type="scientific">Naegleria gruberi</name>
    <name type="common">Amoeba</name>
    <dbReference type="NCBI Taxonomy" id="5762"/>
    <lineage>
        <taxon>Eukaryota</taxon>
        <taxon>Discoba</taxon>
        <taxon>Heterolobosea</taxon>
        <taxon>Tetramitia</taxon>
        <taxon>Eutetramitia</taxon>
        <taxon>Vahlkampfiidae</taxon>
        <taxon>Naegleria</taxon>
    </lineage>
</organism>
<dbReference type="InterPro" id="IPR036305">
    <property type="entry name" value="RGS_sf"/>
</dbReference>